<protein>
    <submittedName>
        <fullName evidence="1">Uncharacterized protein</fullName>
    </submittedName>
</protein>
<dbReference type="GO" id="GO:0003824">
    <property type="term" value="F:catalytic activity"/>
    <property type="evidence" value="ECO:0007669"/>
    <property type="project" value="InterPro"/>
</dbReference>
<dbReference type="EMBL" id="JACGZW010000015">
    <property type="protein sequence ID" value="MBB1158664.1"/>
    <property type="molecule type" value="Genomic_DNA"/>
</dbReference>
<evidence type="ECO:0000313" key="1">
    <source>
        <dbReference type="EMBL" id="MBB1158664.1"/>
    </source>
</evidence>
<sequence>MKERNEYTSTQLESAAKVAQTMDAIVGRLTYDKEFAAALANNPREAMENAGLLMEKDAVEIFMATDADRFDRACEALFTHVDSEFLHKLVMPSCGPLYTGEPDTVKTTTV</sequence>
<dbReference type="GO" id="GO:0046914">
    <property type="term" value="F:transition metal ion binding"/>
    <property type="evidence" value="ECO:0007669"/>
    <property type="project" value="InterPro"/>
</dbReference>
<dbReference type="InterPro" id="IPR036648">
    <property type="entry name" value="CN_Hdrase_a/SCN_Hdrase_g_sf"/>
</dbReference>
<keyword evidence="2" id="KW-1185">Reference proteome</keyword>
<dbReference type="SUPFAM" id="SSF56209">
    <property type="entry name" value="Nitrile hydratase alpha chain"/>
    <property type="match status" value="1"/>
</dbReference>
<comment type="caution">
    <text evidence="1">The sequence shown here is derived from an EMBL/GenBank/DDBJ whole genome shotgun (WGS) entry which is preliminary data.</text>
</comment>
<organism evidence="1 2">
    <name type="scientific">Amycolatopsis dendrobii</name>
    <dbReference type="NCBI Taxonomy" id="2760662"/>
    <lineage>
        <taxon>Bacteria</taxon>
        <taxon>Bacillati</taxon>
        <taxon>Actinomycetota</taxon>
        <taxon>Actinomycetes</taxon>
        <taxon>Pseudonocardiales</taxon>
        <taxon>Pseudonocardiaceae</taxon>
        <taxon>Amycolatopsis</taxon>
    </lineage>
</organism>
<reference evidence="1 2" key="1">
    <citation type="submission" date="2020-08" db="EMBL/GenBank/DDBJ databases">
        <title>Amycolatopsis sp. nov. DR6-1 isolated from Dendrobium heterocarpum.</title>
        <authorList>
            <person name="Tedsree N."/>
            <person name="Kuncharoen N."/>
            <person name="Likhitwitayawuid K."/>
            <person name="Tanasupawat S."/>
        </authorList>
    </citation>
    <scope>NUCLEOTIDE SEQUENCE [LARGE SCALE GENOMIC DNA]</scope>
    <source>
        <strain evidence="1 2">DR6-1</strain>
    </source>
</reference>
<dbReference type="RefSeq" id="WP_043837235.1">
    <property type="nucleotide sequence ID" value="NZ_JACGZW010000015.1"/>
</dbReference>
<gene>
    <name evidence="1" type="ORF">H4281_36435</name>
</gene>
<evidence type="ECO:0000313" key="2">
    <source>
        <dbReference type="Proteomes" id="UP000526734"/>
    </source>
</evidence>
<name>A0A7W3W4F3_9PSEU</name>
<dbReference type="AlphaFoldDB" id="A0A7W3W4F3"/>
<accession>A0A7W3W4F3</accession>
<dbReference type="Proteomes" id="UP000526734">
    <property type="component" value="Unassembled WGS sequence"/>
</dbReference>
<proteinExistence type="predicted"/>